<evidence type="ECO:0000256" key="1">
    <source>
        <dbReference type="ARBA" id="ARBA00022801"/>
    </source>
</evidence>
<evidence type="ECO:0000313" key="4">
    <source>
        <dbReference type="EMBL" id="RLP78267.1"/>
    </source>
</evidence>
<keyword evidence="1 4" id="KW-0378">Hydrolase</keyword>
<dbReference type="SUPFAM" id="SSF53187">
    <property type="entry name" value="Zn-dependent exopeptidases"/>
    <property type="match status" value="1"/>
</dbReference>
<dbReference type="Pfam" id="PF01546">
    <property type="entry name" value="Peptidase_M20"/>
    <property type="match status" value="1"/>
</dbReference>
<comment type="cofactor">
    <cofactor evidence="2">
        <name>Mn(2+)</name>
        <dbReference type="ChEBI" id="CHEBI:29035"/>
    </cofactor>
    <text evidence="2">The Mn(2+) ion enhances activity.</text>
</comment>
<feature type="binding site" evidence="2">
    <location>
        <position position="137"/>
    </location>
    <ligand>
        <name>Mn(2+)</name>
        <dbReference type="ChEBI" id="CHEBI:29035"/>
        <label>2</label>
    </ligand>
</feature>
<feature type="binding site" evidence="2">
    <location>
        <position position="163"/>
    </location>
    <ligand>
        <name>Mn(2+)</name>
        <dbReference type="ChEBI" id="CHEBI:29035"/>
        <label>2</label>
    </ligand>
</feature>
<dbReference type="FunFam" id="3.30.70.360:FF:000001">
    <property type="entry name" value="N-acetyldiaminopimelate deacetylase"/>
    <property type="match status" value="1"/>
</dbReference>
<dbReference type="OrthoDB" id="9777385at2"/>
<keyword evidence="5" id="KW-1185">Reference proteome</keyword>
<sequence length="392" mass="41220">MPVNNRIAAAAAEIAGWRQALHRRPELQYDLPLTAAYVAAKLREFGCDEVAEGIGGTGVVGVIRGRGPGRAVALRADMDALPIVEATGASYASEHPGRMHACGHDGHMAMLLGATRHLAETRAFAGTVNVVFQPAEEGGAGARAMVEDGLFSRFPSDAVYGMHNMPGMEVGRFAMRPGPIMASSDQMEIVVEGRGGHAAKPEQGIDAVLCAAAIVTGLQQVVARNVAPLDAAVVSVCVFQAGEVDNVLPPRARLLGTVRALDAAVRLKVFKRVEEVAHGIAAAHGATATVRFKEGYPVTRNHDAEAAFAADVAREVVGDDHVDDATVPMMWAEDFAFMLEALPGAYVFIGNGPSSGLHSPTYDFCDDAIAYGASYWVRLAERALGAAREVAA</sequence>
<dbReference type="SUPFAM" id="SSF55031">
    <property type="entry name" value="Bacterial exopeptidase dimerisation domain"/>
    <property type="match status" value="1"/>
</dbReference>
<comment type="caution">
    <text evidence="4">The sequence shown here is derived from an EMBL/GenBank/DDBJ whole genome shotgun (WGS) entry which is preliminary data.</text>
</comment>
<dbReference type="PANTHER" id="PTHR11014">
    <property type="entry name" value="PEPTIDASE M20 FAMILY MEMBER"/>
    <property type="match status" value="1"/>
</dbReference>
<protein>
    <submittedName>
        <fullName evidence="4">Amidohydrolase</fullName>
    </submittedName>
</protein>
<keyword evidence="2" id="KW-0479">Metal-binding</keyword>
<dbReference type="AlphaFoldDB" id="A0A3L7ADG7"/>
<dbReference type="InterPro" id="IPR036264">
    <property type="entry name" value="Bact_exopeptidase_dim_dom"/>
</dbReference>
<dbReference type="EMBL" id="RCTF01000009">
    <property type="protein sequence ID" value="RLP78267.1"/>
    <property type="molecule type" value="Genomic_DNA"/>
</dbReference>
<dbReference type="PIRSF" id="PIRSF005962">
    <property type="entry name" value="Pept_M20D_amidohydro"/>
    <property type="match status" value="1"/>
</dbReference>
<dbReference type="RefSeq" id="WP_121623734.1">
    <property type="nucleotide sequence ID" value="NZ_JACIIW010000009.1"/>
</dbReference>
<keyword evidence="2" id="KW-0464">Manganese</keyword>
<feature type="domain" description="Peptidase M20 dimerisation" evidence="3">
    <location>
        <begin position="186"/>
        <end position="277"/>
    </location>
</feature>
<dbReference type="NCBIfam" id="TIGR01891">
    <property type="entry name" value="amidohydrolases"/>
    <property type="match status" value="1"/>
</dbReference>
<dbReference type="Pfam" id="PF07687">
    <property type="entry name" value="M20_dimer"/>
    <property type="match status" value="1"/>
</dbReference>
<proteinExistence type="predicted"/>
<organism evidence="4 5">
    <name type="scientific">Xanthobacter tagetidis</name>
    <dbReference type="NCBI Taxonomy" id="60216"/>
    <lineage>
        <taxon>Bacteria</taxon>
        <taxon>Pseudomonadati</taxon>
        <taxon>Pseudomonadota</taxon>
        <taxon>Alphaproteobacteria</taxon>
        <taxon>Hyphomicrobiales</taxon>
        <taxon>Xanthobacteraceae</taxon>
        <taxon>Xanthobacter</taxon>
    </lineage>
</organism>
<feature type="binding site" evidence="2">
    <location>
        <position position="358"/>
    </location>
    <ligand>
        <name>Mn(2+)</name>
        <dbReference type="ChEBI" id="CHEBI:29035"/>
        <label>2</label>
    </ligand>
</feature>
<dbReference type="GO" id="GO:0046872">
    <property type="term" value="F:metal ion binding"/>
    <property type="evidence" value="ECO:0007669"/>
    <property type="project" value="UniProtKB-KW"/>
</dbReference>
<feature type="binding site" evidence="2">
    <location>
        <position position="104"/>
    </location>
    <ligand>
        <name>Mn(2+)</name>
        <dbReference type="ChEBI" id="CHEBI:29035"/>
        <label>2</label>
    </ligand>
</feature>
<feature type="binding site" evidence="2">
    <location>
        <position position="102"/>
    </location>
    <ligand>
        <name>Mn(2+)</name>
        <dbReference type="ChEBI" id="CHEBI:29035"/>
        <label>2</label>
    </ligand>
</feature>
<name>A0A3L7ADG7_9HYPH</name>
<reference evidence="4 5" key="1">
    <citation type="submission" date="2018-10" db="EMBL/GenBank/DDBJ databases">
        <title>Xanthobacter tagetidis genome sequencing and assembly.</title>
        <authorList>
            <person name="Maclea K.S."/>
            <person name="Goen A.E."/>
            <person name="Fatima S.A."/>
        </authorList>
    </citation>
    <scope>NUCLEOTIDE SEQUENCE [LARGE SCALE GENOMIC DNA]</scope>
    <source>
        <strain evidence="4 5">ATCC 700314</strain>
    </source>
</reference>
<dbReference type="Gene3D" id="3.30.70.360">
    <property type="match status" value="1"/>
</dbReference>
<dbReference type="InterPro" id="IPR002933">
    <property type="entry name" value="Peptidase_M20"/>
</dbReference>
<accession>A0A3L7ADG7</accession>
<dbReference type="InterPro" id="IPR017439">
    <property type="entry name" value="Amidohydrolase"/>
</dbReference>
<evidence type="ECO:0000259" key="3">
    <source>
        <dbReference type="Pfam" id="PF07687"/>
    </source>
</evidence>
<dbReference type="Gene3D" id="3.40.630.10">
    <property type="entry name" value="Zn peptidases"/>
    <property type="match status" value="1"/>
</dbReference>
<dbReference type="InterPro" id="IPR011650">
    <property type="entry name" value="Peptidase_M20_dimer"/>
</dbReference>
<dbReference type="GO" id="GO:0019877">
    <property type="term" value="P:diaminopimelate biosynthetic process"/>
    <property type="evidence" value="ECO:0007669"/>
    <property type="project" value="UniProtKB-ARBA"/>
</dbReference>
<evidence type="ECO:0000313" key="5">
    <source>
        <dbReference type="Proteomes" id="UP000269692"/>
    </source>
</evidence>
<gene>
    <name evidence="4" type="ORF">D9R14_12885</name>
</gene>
<dbReference type="GO" id="GO:0050118">
    <property type="term" value="F:N-acetyldiaminopimelate deacetylase activity"/>
    <property type="evidence" value="ECO:0007669"/>
    <property type="project" value="UniProtKB-ARBA"/>
</dbReference>
<dbReference type="Proteomes" id="UP000269692">
    <property type="component" value="Unassembled WGS sequence"/>
</dbReference>
<evidence type="ECO:0000256" key="2">
    <source>
        <dbReference type="PIRSR" id="PIRSR005962-1"/>
    </source>
</evidence>
<dbReference type="PANTHER" id="PTHR11014:SF63">
    <property type="entry name" value="METALLOPEPTIDASE, PUTATIVE (AFU_ORTHOLOGUE AFUA_6G09600)-RELATED"/>
    <property type="match status" value="1"/>
</dbReference>